<dbReference type="EMBL" id="BSUN01000001">
    <property type="protein sequence ID" value="GMA37639.1"/>
    <property type="molecule type" value="Genomic_DNA"/>
</dbReference>
<reference evidence="2" key="1">
    <citation type="journal article" date="2019" name="Int. J. Syst. Evol. Microbiol.">
        <title>The Global Catalogue of Microorganisms (GCM) 10K type strain sequencing project: providing services to taxonomists for standard genome sequencing and annotation.</title>
        <authorList>
            <consortium name="The Broad Institute Genomics Platform"/>
            <consortium name="The Broad Institute Genome Sequencing Center for Infectious Disease"/>
            <person name="Wu L."/>
            <person name="Ma J."/>
        </authorList>
    </citation>
    <scope>NUCLEOTIDE SEQUENCE [LARGE SCALE GENOMIC DNA]</scope>
    <source>
        <strain evidence="2">NBRC 112299</strain>
    </source>
</reference>
<organism evidence="1 2">
    <name type="scientific">Demequina litorisediminis</name>
    <dbReference type="NCBI Taxonomy" id="1849022"/>
    <lineage>
        <taxon>Bacteria</taxon>
        <taxon>Bacillati</taxon>
        <taxon>Actinomycetota</taxon>
        <taxon>Actinomycetes</taxon>
        <taxon>Micrococcales</taxon>
        <taxon>Demequinaceae</taxon>
        <taxon>Demequina</taxon>
    </lineage>
</organism>
<comment type="caution">
    <text evidence="1">The sequence shown here is derived from an EMBL/GenBank/DDBJ whole genome shotgun (WGS) entry which is preliminary data.</text>
</comment>
<evidence type="ECO:0000313" key="1">
    <source>
        <dbReference type="EMBL" id="GMA37639.1"/>
    </source>
</evidence>
<keyword evidence="2" id="KW-1185">Reference proteome</keyword>
<dbReference type="Proteomes" id="UP001157125">
    <property type="component" value="Unassembled WGS sequence"/>
</dbReference>
<evidence type="ECO:0000313" key="2">
    <source>
        <dbReference type="Proteomes" id="UP001157125"/>
    </source>
</evidence>
<name>A0ABQ6IIU3_9MICO</name>
<accession>A0ABQ6IIU3</accession>
<sequence length="97" mass="10401">MRLLDIGDVARGSRVAERRATKAELQVLDGLRTRIQKQVAARDARVDGARAHVDRDVPGTQEEELHVVAGVVQYQFAGVAALLVAGLLQQLAGGFGQ</sequence>
<gene>
    <name evidence="1" type="ORF">GCM10025876_38430</name>
</gene>
<proteinExistence type="predicted"/>
<protein>
    <submittedName>
        <fullName evidence="1">Uncharacterized protein</fullName>
    </submittedName>
</protein>